<dbReference type="PROSITE" id="PS00941">
    <property type="entry name" value="CARBOXYLESTERASE_B_2"/>
    <property type="match status" value="1"/>
</dbReference>
<feature type="active site" description="Charge relay system" evidence="4">
    <location>
        <position position="447"/>
    </location>
</feature>
<keyword evidence="2 5" id="KW-0378">Hydrolase</keyword>
<dbReference type="Gene3D" id="3.40.50.1820">
    <property type="entry name" value="alpha/beta hydrolase"/>
    <property type="match status" value="1"/>
</dbReference>
<keyword evidence="5" id="KW-0732">Signal</keyword>
<dbReference type="STRING" id="1168221.R7YV29"/>
<dbReference type="GO" id="GO:0004104">
    <property type="term" value="F:cholinesterase activity"/>
    <property type="evidence" value="ECO:0007669"/>
    <property type="project" value="InterPro"/>
</dbReference>
<dbReference type="PRINTS" id="PR00878">
    <property type="entry name" value="CHOLNESTRASE"/>
</dbReference>
<organism evidence="7 8">
    <name type="scientific">Coniosporium apollinis (strain CBS 100218)</name>
    <name type="common">Rock-inhabiting black yeast</name>
    <dbReference type="NCBI Taxonomy" id="1168221"/>
    <lineage>
        <taxon>Eukaryota</taxon>
        <taxon>Fungi</taxon>
        <taxon>Dikarya</taxon>
        <taxon>Ascomycota</taxon>
        <taxon>Pezizomycotina</taxon>
        <taxon>Dothideomycetes</taxon>
        <taxon>Dothideomycetes incertae sedis</taxon>
        <taxon>Coniosporium</taxon>
    </lineage>
</organism>
<accession>R7YV29</accession>
<proteinExistence type="inferred from homology"/>
<dbReference type="GeneID" id="19902194"/>
<evidence type="ECO:0000259" key="6">
    <source>
        <dbReference type="Pfam" id="PF00135"/>
    </source>
</evidence>
<evidence type="ECO:0000256" key="4">
    <source>
        <dbReference type="PIRSR" id="PIRSR600997-1"/>
    </source>
</evidence>
<dbReference type="InterPro" id="IPR050654">
    <property type="entry name" value="AChE-related_enzymes"/>
</dbReference>
<name>R7YV29_CONA1</name>
<dbReference type="RefSeq" id="XP_007780961.1">
    <property type="nucleotide sequence ID" value="XM_007782771.1"/>
</dbReference>
<evidence type="ECO:0000256" key="2">
    <source>
        <dbReference type="ARBA" id="ARBA00022801"/>
    </source>
</evidence>
<dbReference type="EC" id="3.1.1.-" evidence="5"/>
<dbReference type="InterPro" id="IPR029058">
    <property type="entry name" value="AB_hydrolase_fold"/>
</dbReference>
<dbReference type="InterPro" id="IPR019819">
    <property type="entry name" value="Carboxylesterase_B_CS"/>
</dbReference>
<feature type="active site" description="Charge relay system" evidence="4">
    <location>
        <position position="352"/>
    </location>
</feature>
<feature type="domain" description="Carboxylesterase type B" evidence="6">
    <location>
        <begin position="28"/>
        <end position="485"/>
    </location>
</feature>
<protein>
    <recommendedName>
        <fullName evidence="5">Carboxylic ester hydrolase</fullName>
        <ecNumber evidence="5">3.1.1.-</ecNumber>
    </recommendedName>
</protein>
<feature type="active site" description="Acyl-ester intermediate" evidence="4">
    <location>
        <position position="236"/>
    </location>
</feature>
<dbReference type="OMA" id="WNTIAPI"/>
<dbReference type="Proteomes" id="UP000016924">
    <property type="component" value="Unassembled WGS sequence"/>
</dbReference>
<dbReference type="ESTHER" id="cona1-r7yv29">
    <property type="family name" value="Fungal_carboxylesterase_lipase"/>
</dbReference>
<dbReference type="InterPro" id="IPR000997">
    <property type="entry name" value="Cholinesterase"/>
</dbReference>
<evidence type="ECO:0000256" key="5">
    <source>
        <dbReference type="RuleBase" id="RU361235"/>
    </source>
</evidence>
<reference evidence="8" key="1">
    <citation type="submission" date="2012-06" db="EMBL/GenBank/DDBJ databases">
        <title>The genome sequence of Coniosporium apollinis CBS 100218.</title>
        <authorList>
            <consortium name="The Broad Institute Genome Sequencing Platform"/>
            <person name="Cuomo C."/>
            <person name="Gorbushina A."/>
            <person name="Noack S."/>
            <person name="Walker B."/>
            <person name="Young S.K."/>
            <person name="Zeng Q."/>
            <person name="Gargeya S."/>
            <person name="Fitzgerald M."/>
            <person name="Haas B."/>
            <person name="Abouelleil A."/>
            <person name="Alvarado L."/>
            <person name="Arachchi H.M."/>
            <person name="Berlin A.M."/>
            <person name="Chapman S.B."/>
            <person name="Goldberg J."/>
            <person name="Griggs A."/>
            <person name="Gujja S."/>
            <person name="Hansen M."/>
            <person name="Howarth C."/>
            <person name="Imamovic A."/>
            <person name="Larimer J."/>
            <person name="McCowan C."/>
            <person name="Montmayeur A."/>
            <person name="Murphy C."/>
            <person name="Neiman D."/>
            <person name="Pearson M."/>
            <person name="Priest M."/>
            <person name="Roberts A."/>
            <person name="Saif S."/>
            <person name="Shea T."/>
            <person name="Sisk P."/>
            <person name="Sykes S."/>
            <person name="Wortman J."/>
            <person name="Nusbaum C."/>
            <person name="Birren B."/>
        </authorList>
    </citation>
    <scope>NUCLEOTIDE SEQUENCE [LARGE SCALE GENOMIC DNA]</scope>
    <source>
        <strain evidence="8">CBS 100218</strain>
    </source>
</reference>
<dbReference type="PANTHER" id="PTHR43918:SF4">
    <property type="entry name" value="CARBOXYLIC ESTER HYDROLASE"/>
    <property type="match status" value="1"/>
</dbReference>
<dbReference type="PANTHER" id="PTHR43918">
    <property type="entry name" value="ACETYLCHOLINESTERASE"/>
    <property type="match status" value="1"/>
</dbReference>
<dbReference type="eggNOG" id="KOG4389">
    <property type="taxonomic scope" value="Eukaryota"/>
</dbReference>
<keyword evidence="3" id="KW-1015">Disulfide bond</keyword>
<dbReference type="SUPFAM" id="SSF53474">
    <property type="entry name" value="alpha/beta-Hydrolases"/>
    <property type="match status" value="1"/>
</dbReference>
<feature type="chain" id="PRO_5005145863" description="Carboxylic ester hydrolase" evidence="5">
    <location>
        <begin position="21"/>
        <end position="566"/>
    </location>
</feature>
<feature type="signal peptide" evidence="5">
    <location>
        <begin position="1"/>
        <end position="20"/>
    </location>
</feature>
<dbReference type="HOGENOM" id="CLU_006586_15_0_1"/>
<evidence type="ECO:0000313" key="7">
    <source>
        <dbReference type="EMBL" id="EON65644.1"/>
    </source>
</evidence>
<dbReference type="InterPro" id="IPR002018">
    <property type="entry name" value="CarbesteraseB"/>
</dbReference>
<dbReference type="EMBL" id="JH767575">
    <property type="protein sequence ID" value="EON65644.1"/>
    <property type="molecule type" value="Genomic_DNA"/>
</dbReference>
<dbReference type="AlphaFoldDB" id="R7YV29"/>
<comment type="similarity">
    <text evidence="1 5">Belongs to the type-B carboxylesterase/lipase family.</text>
</comment>
<evidence type="ECO:0000256" key="3">
    <source>
        <dbReference type="ARBA" id="ARBA00023157"/>
    </source>
</evidence>
<dbReference type="Pfam" id="PF00135">
    <property type="entry name" value="COesterase"/>
    <property type="match status" value="1"/>
</dbReference>
<evidence type="ECO:0000256" key="1">
    <source>
        <dbReference type="ARBA" id="ARBA00005964"/>
    </source>
</evidence>
<dbReference type="OrthoDB" id="408631at2759"/>
<evidence type="ECO:0000313" key="8">
    <source>
        <dbReference type="Proteomes" id="UP000016924"/>
    </source>
</evidence>
<sequence length="566" mass="61082">MLPKSTLLLTLPLLLHQVCSTNLSPTVPSITIDAGVVIGTTTNLPSASAAVNKYLGIPFAAPPVRFAVPEKPKPWDAPLNASAWKPACIQQFPPVFAELSDILETVFNDFTPEESEDCLYLNVYAPAGPVPGNGRAVMFSIYGGNFQFGSAGQPIFDGSPFAAYEDVIVVTINYRTNSMYLPALPMLIFGFASAPELPLAERNLGFLDQRAALDWVTRNIHAFGGDPAKVTIMGESAGAFSVDTLITTMPQNPPFRAAILQSGQYSFLNPGLVDSTPTWLALTAILGCSDPVSNLTCVRSVPAENLTEITEANGLIFYPTSDNVTLLSHPAAARADGNIARVPVLEGTNAQEGTLFAAVQDNLTEFLNQWFGAFPPEAIEAVRLAYPLQGRTENEVIAEISGEFSFLCPQSLHTNVTAEAGVPAWRYWLNATFPNIQLPGFNLGIYHGSELPLVFSTYPPYNVTAQQYALSNFMRQAWARFAKNPAEGPGWNAVGTSGSFVRTQEGWLGFSEAVLEREAEDLHVGVLGAEGTAGVKIVRESEIDARCGLFLPVYEALLAVKGDRWR</sequence>
<dbReference type="InterPro" id="IPR019826">
    <property type="entry name" value="Carboxylesterase_B_AS"/>
</dbReference>
<gene>
    <name evidence="7" type="ORF">W97_04883</name>
</gene>
<dbReference type="PROSITE" id="PS00122">
    <property type="entry name" value="CARBOXYLESTERASE_B_1"/>
    <property type="match status" value="1"/>
</dbReference>
<keyword evidence="8" id="KW-1185">Reference proteome</keyword>